<dbReference type="EMBL" id="JABWDY010021173">
    <property type="protein sequence ID" value="KAF5192565.1"/>
    <property type="molecule type" value="Genomic_DNA"/>
</dbReference>
<gene>
    <name evidence="2" type="ORF">FRX31_013745</name>
    <name evidence="1" type="ORF">FRX31_017851</name>
</gene>
<dbReference type="AlphaFoldDB" id="A0A7J6WIC6"/>
<evidence type="ECO:0000313" key="1">
    <source>
        <dbReference type="EMBL" id="KAF5192565.1"/>
    </source>
</evidence>
<comment type="caution">
    <text evidence="2">The sequence shown here is derived from an EMBL/GenBank/DDBJ whole genome shotgun (WGS) entry which is preliminary data.</text>
</comment>
<proteinExistence type="predicted"/>
<evidence type="ECO:0000313" key="2">
    <source>
        <dbReference type="EMBL" id="KAF5196668.1"/>
    </source>
</evidence>
<evidence type="ECO:0000313" key="3">
    <source>
        <dbReference type="Proteomes" id="UP000554482"/>
    </source>
</evidence>
<dbReference type="Proteomes" id="UP000554482">
    <property type="component" value="Unassembled WGS sequence"/>
</dbReference>
<dbReference type="EMBL" id="JABWDY010015678">
    <property type="protein sequence ID" value="KAF5196668.1"/>
    <property type="molecule type" value="Genomic_DNA"/>
</dbReference>
<protein>
    <submittedName>
        <fullName evidence="2">Uncharacterized protein</fullName>
    </submittedName>
</protein>
<organism evidence="2 3">
    <name type="scientific">Thalictrum thalictroides</name>
    <name type="common">Rue-anemone</name>
    <name type="synonym">Anemone thalictroides</name>
    <dbReference type="NCBI Taxonomy" id="46969"/>
    <lineage>
        <taxon>Eukaryota</taxon>
        <taxon>Viridiplantae</taxon>
        <taxon>Streptophyta</taxon>
        <taxon>Embryophyta</taxon>
        <taxon>Tracheophyta</taxon>
        <taxon>Spermatophyta</taxon>
        <taxon>Magnoliopsida</taxon>
        <taxon>Ranunculales</taxon>
        <taxon>Ranunculaceae</taxon>
        <taxon>Thalictroideae</taxon>
        <taxon>Thalictrum</taxon>
    </lineage>
</organism>
<reference evidence="2 3" key="1">
    <citation type="submission" date="2020-06" db="EMBL/GenBank/DDBJ databases">
        <title>Transcriptomic and genomic resources for Thalictrum thalictroides and T. hernandezii: Facilitating candidate gene discovery in an emerging model plant lineage.</title>
        <authorList>
            <person name="Arias T."/>
            <person name="Riano-Pachon D.M."/>
            <person name="Di Stilio V.S."/>
        </authorList>
    </citation>
    <scope>NUCLEOTIDE SEQUENCE [LARGE SCALE GENOMIC DNA]</scope>
    <source>
        <strain evidence="3">cv. WT478/WT964</strain>
        <strain evidence="2">WT478/WT964</strain>
        <tissue evidence="2">Leaves</tissue>
    </source>
</reference>
<accession>A0A7J6WIC6</accession>
<sequence length="72" mass="8420">MTESGKREEQGGKSLKWVENIEEISSGRQVQVRWWMSLCLKVLVCFGHKHLKKLERCLLDSLWLDGRPSYEG</sequence>
<name>A0A7J6WIC6_THATH</name>
<keyword evidence="3" id="KW-1185">Reference proteome</keyword>